<dbReference type="RefSeq" id="WP_187760007.1">
    <property type="nucleotide sequence ID" value="NZ_CP061038.1"/>
</dbReference>
<dbReference type="EMBL" id="CP061038">
    <property type="protein sequence ID" value="QNQ07659.1"/>
    <property type="molecule type" value="Genomic_DNA"/>
</dbReference>
<feature type="transmembrane region" description="Helical" evidence="1">
    <location>
        <begin position="268"/>
        <end position="295"/>
    </location>
</feature>
<feature type="transmembrane region" description="Helical" evidence="1">
    <location>
        <begin position="194"/>
        <end position="220"/>
    </location>
</feature>
<reference evidence="2 3" key="1">
    <citation type="submission" date="2020-09" db="EMBL/GenBank/DDBJ databases">
        <title>Sphingomonas sp., a new species isolated from pork steak.</title>
        <authorList>
            <person name="Heidler von Heilborn D."/>
        </authorList>
    </citation>
    <scope>NUCLEOTIDE SEQUENCE [LARGE SCALE GENOMIC DNA]</scope>
    <source>
        <strain evidence="3">S8-3T</strain>
    </source>
</reference>
<evidence type="ECO:0000313" key="3">
    <source>
        <dbReference type="Proteomes" id="UP000516148"/>
    </source>
</evidence>
<feature type="transmembrane region" description="Helical" evidence="1">
    <location>
        <begin position="117"/>
        <end position="135"/>
    </location>
</feature>
<organism evidence="2 3">
    <name type="scientific">Sphingomonas alpina</name>
    <dbReference type="NCBI Taxonomy" id="653931"/>
    <lineage>
        <taxon>Bacteria</taxon>
        <taxon>Pseudomonadati</taxon>
        <taxon>Pseudomonadota</taxon>
        <taxon>Alphaproteobacteria</taxon>
        <taxon>Sphingomonadales</taxon>
        <taxon>Sphingomonadaceae</taxon>
        <taxon>Sphingomonas</taxon>
    </lineage>
</organism>
<name>A0A7H0LDA6_9SPHN</name>
<gene>
    <name evidence="2" type="ORF">H3Z74_12580</name>
</gene>
<proteinExistence type="predicted"/>
<evidence type="ECO:0000256" key="1">
    <source>
        <dbReference type="SAM" id="Phobius"/>
    </source>
</evidence>
<evidence type="ECO:0008006" key="4">
    <source>
        <dbReference type="Google" id="ProtNLM"/>
    </source>
</evidence>
<sequence>MARLHAPLWLTAPSRFAGIKPPLARIGIALLAFLLAATLTALASPGPPPVSHDPAQRADDQADVVLYESIVSGVRAGGNYYTVTADALRAGNYPLRPFVTFRLPTLAVVQAALPNEVTVLLLYILAAAVMLAWFIRLRPAFARAPPLFIALVLLAAGMVVFVQPELANFHEVWAGLLIALSLALRRPGRWIEAVAFGLIAMLIRETAALYVAIMAILAFAEGHRREALGWCVPVVVLAAVVALHAHAVGQVVRPLDPASPGWAGLLGFGFFVKTITLSTALNLAPAWIAALLIGLTLFGWAAWNDALALRALAIFCAYAALLGLFGRVDTFYWGLMIAPTILVGLAFVPDGLRDLVSAAIARRKITVTRLTRGS</sequence>
<keyword evidence="1" id="KW-0472">Membrane</keyword>
<dbReference type="AlphaFoldDB" id="A0A7H0LDA6"/>
<keyword evidence="1" id="KW-1133">Transmembrane helix</keyword>
<evidence type="ECO:0000313" key="2">
    <source>
        <dbReference type="EMBL" id="QNQ07659.1"/>
    </source>
</evidence>
<accession>A0A7H0LDA6</accession>
<keyword evidence="1" id="KW-0812">Transmembrane</keyword>
<dbReference type="Proteomes" id="UP000516148">
    <property type="component" value="Chromosome"/>
</dbReference>
<feature type="transmembrane region" description="Helical" evidence="1">
    <location>
        <begin position="331"/>
        <end position="348"/>
    </location>
</feature>
<keyword evidence="3" id="KW-1185">Reference proteome</keyword>
<protein>
    <recommendedName>
        <fullName evidence="4">DUF2029 domain-containing protein</fullName>
    </recommendedName>
</protein>
<dbReference type="KEGG" id="spap:H3Z74_12580"/>
<feature type="transmembrane region" description="Helical" evidence="1">
    <location>
        <begin position="307"/>
        <end position="325"/>
    </location>
</feature>
<feature type="transmembrane region" description="Helical" evidence="1">
    <location>
        <begin position="147"/>
        <end position="164"/>
    </location>
</feature>
<feature type="transmembrane region" description="Helical" evidence="1">
    <location>
        <begin position="227"/>
        <end position="248"/>
    </location>
</feature>